<proteinExistence type="predicted"/>
<name>A0A433IZS2_9PROT</name>
<keyword evidence="3" id="KW-1185">Reference proteome</keyword>
<dbReference type="Pfam" id="PF05930">
    <property type="entry name" value="Phage_AlpA"/>
    <property type="match status" value="1"/>
</dbReference>
<comment type="caution">
    <text evidence="2">The sequence shown here is derived from an EMBL/GenBank/DDBJ whole genome shotgun (WGS) entry which is preliminary data.</text>
</comment>
<evidence type="ECO:0000256" key="1">
    <source>
        <dbReference type="SAM" id="MobiDB-lite"/>
    </source>
</evidence>
<reference evidence="2 3" key="1">
    <citation type="submission" date="2018-12" db="EMBL/GenBank/DDBJ databases">
        <authorList>
            <person name="Yang Y."/>
        </authorList>
    </citation>
    <scope>NUCLEOTIDE SEQUENCE [LARGE SCALE GENOMIC DNA]</scope>
    <source>
        <strain evidence="2 3">GSF71</strain>
    </source>
</reference>
<organism evidence="2 3">
    <name type="scientific">Azospirillum doebereinerae</name>
    <dbReference type="NCBI Taxonomy" id="92933"/>
    <lineage>
        <taxon>Bacteria</taxon>
        <taxon>Pseudomonadati</taxon>
        <taxon>Pseudomonadota</taxon>
        <taxon>Alphaproteobacteria</taxon>
        <taxon>Rhodospirillales</taxon>
        <taxon>Azospirillaceae</taxon>
        <taxon>Azospirillum</taxon>
    </lineage>
</organism>
<gene>
    <name evidence="2" type="ORF">EJ913_30060</name>
</gene>
<dbReference type="OrthoDB" id="1525365at2"/>
<evidence type="ECO:0000313" key="3">
    <source>
        <dbReference type="Proteomes" id="UP000280346"/>
    </source>
</evidence>
<accession>A0A433IZS2</accession>
<feature type="region of interest" description="Disordered" evidence="1">
    <location>
        <begin position="64"/>
        <end position="99"/>
    </location>
</feature>
<dbReference type="RefSeq" id="WP_127004936.1">
    <property type="nucleotide sequence ID" value="NZ_JBNPXW010000033.1"/>
</dbReference>
<dbReference type="EMBL" id="RZIJ01000047">
    <property type="protein sequence ID" value="RUQ61249.1"/>
    <property type="molecule type" value="Genomic_DNA"/>
</dbReference>
<dbReference type="AlphaFoldDB" id="A0A433IZS2"/>
<dbReference type="Proteomes" id="UP000280346">
    <property type="component" value="Unassembled WGS sequence"/>
</dbReference>
<dbReference type="InterPro" id="IPR010260">
    <property type="entry name" value="AlpA"/>
</dbReference>
<evidence type="ECO:0000313" key="2">
    <source>
        <dbReference type="EMBL" id="RUQ61249.1"/>
    </source>
</evidence>
<sequence length="99" mass="10818">MSVPNRILRFKEVQSRIGGYSRMHVDRLEKAGKFPSRVQIGSNSVGWMEDDIAAWIGARTRGSHAPVIPDVTESPDNTATPPKPARKRGRPPGPAHPAP</sequence>
<protein>
    <submittedName>
        <fullName evidence="2">AlpA family phage regulatory protein</fullName>
    </submittedName>
</protein>
<dbReference type="Gene3D" id="1.10.238.160">
    <property type="match status" value="1"/>
</dbReference>